<evidence type="ECO:0000313" key="3">
    <source>
        <dbReference type="EMBL" id="KAJ1722386.1"/>
    </source>
</evidence>
<feature type="region of interest" description="Disordered" evidence="1">
    <location>
        <begin position="88"/>
        <end position="115"/>
    </location>
</feature>
<feature type="region of interest" description="Disordered" evidence="1">
    <location>
        <begin position="136"/>
        <end position="156"/>
    </location>
</feature>
<dbReference type="AlphaFoldDB" id="A0A9W7XWQ5"/>
<evidence type="ECO:0000313" key="4">
    <source>
        <dbReference type="Proteomes" id="UP001149813"/>
    </source>
</evidence>
<keyword evidence="2" id="KW-0812">Transmembrane</keyword>
<keyword evidence="4" id="KW-1185">Reference proteome</keyword>
<dbReference type="OrthoDB" id="5591801at2759"/>
<dbReference type="Proteomes" id="UP001149813">
    <property type="component" value="Unassembled WGS sequence"/>
</dbReference>
<keyword evidence="2" id="KW-0472">Membrane</keyword>
<comment type="caution">
    <text evidence="3">The sequence shown here is derived from an EMBL/GenBank/DDBJ whole genome shotgun (WGS) entry which is preliminary data.</text>
</comment>
<dbReference type="EMBL" id="JANBOJ010000114">
    <property type="protein sequence ID" value="KAJ1722386.1"/>
    <property type="molecule type" value="Genomic_DNA"/>
</dbReference>
<accession>A0A9W7XWQ5</accession>
<evidence type="ECO:0000256" key="2">
    <source>
        <dbReference type="SAM" id="Phobius"/>
    </source>
</evidence>
<name>A0A9W7XWQ5_9FUNG</name>
<reference evidence="3" key="1">
    <citation type="submission" date="2022-07" db="EMBL/GenBank/DDBJ databases">
        <title>Phylogenomic reconstructions and comparative analyses of Kickxellomycotina fungi.</title>
        <authorList>
            <person name="Reynolds N.K."/>
            <person name="Stajich J.E."/>
            <person name="Barry K."/>
            <person name="Grigoriev I.V."/>
            <person name="Crous P."/>
            <person name="Smith M.E."/>
        </authorList>
    </citation>
    <scope>NUCLEOTIDE SEQUENCE</scope>
    <source>
        <strain evidence="3">NBRC 32514</strain>
    </source>
</reference>
<feature type="transmembrane region" description="Helical" evidence="2">
    <location>
        <begin position="63"/>
        <end position="84"/>
    </location>
</feature>
<sequence length="189" mass="20682">MPTTPMPAAARKRSELFAKNIKHRGNVRKSLNPKTEQKIEAERLRKKGLGSGMPLPSFGNRRVIIAFLALTLGSVLYQICMPFFGGDGSSSSSGSRSATSQAKQSNSVLTREQQARAAEAVLQELNRKATEKYFSMAKDYKPPPKNFDTNGDANGEDGFIDFEEAARKFVLENDDEESPVVAEAQGPLV</sequence>
<protein>
    <submittedName>
        <fullName evidence="3">Uncharacterized protein</fullName>
    </submittedName>
</protein>
<keyword evidence="2" id="KW-1133">Transmembrane helix</keyword>
<proteinExistence type="predicted"/>
<gene>
    <name evidence="3" type="ORF">LPJ53_003180</name>
</gene>
<evidence type="ECO:0000256" key="1">
    <source>
        <dbReference type="SAM" id="MobiDB-lite"/>
    </source>
</evidence>
<feature type="compositionally biased region" description="Polar residues" evidence="1">
    <location>
        <begin position="98"/>
        <end position="112"/>
    </location>
</feature>
<organism evidence="3 4">
    <name type="scientific">Coemansia erecta</name>
    <dbReference type="NCBI Taxonomy" id="147472"/>
    <lineage>
        <taxon>Eukaryota</taxon>
        <taxon>Fungi</taxon>
        <taxon>Fungi incertae sedis</taxon>
        <taxon>Zoopagomycota</taxon>
        <taxon>Kickxellomycotina</taxon>
        <taxon>Kickxellomycetes</taxon>
        <taxon>Kickxellales</taxon>
        <taxon>Kickxellaceae</taxon>
        <taxon>Coemansia</taxon>
    </lineage>
</organism>